<dbReference type="AlphaFoldDB" id="A0A2G5SZY3"/>
<comment type="caution">
    <text evidence="1">The sequence shown here is derived from an EMBL/GenBank/DDBJ whole genome shotgun (WGS) entry which is preliminary data.</text>
</comment>
<keyword evidence="2" id="KW-1185">Reference proteome</keyword>
<dbReference type="EMBL" id="PDUG01000006">
    <property type="protein sequence ID" value="PIC20532.1"/>
    <property type="molecule type" value="Genomic_DNA"/>
</dbReference>
<dbReference type="OrthoDB" id="5875034at2759"/>
<protein>
    <submittedName>
        <fullName evidence="1">Uncharacterized protein</fullName>
    </submittedName>
</protein>
<sequence>MEKVVTMKNFNYHAAQLFGYQLEYQLILLTKVASMCGSILYKNDAKTMRIYKQEFTSHVARIATHASQYLNNSLIFAWPYTYNGILQEIMMRRLPNPENVDEYDLKMVAIRTREQLMLTGLPNNVYQILIVRAEGNNYESFFEGTGTNCFFDKQHKGFETMMCRITFNSSSWEEQFHVEHRMYNQTFVAEKLNTTIVSEMSKLNLGTKLQVIADSLKTKIGKDILNGFSGWAITRESNHTKCPDIKLWSSPYNVLALESITALSYTNKGSFTQDCEEFRFFFFM</sequence>
<evidence type="ECO:0000313" key="2">
    <source>
        <dbReference type="Proteomes" id="UP000230233"/>
    </source>
</evidence>
<gene>
    <name evidence="1" type="primary">Cnig_chr_X.g25702</name>
    <name evidence="1" type="ORF">B9Z55_025702</name>
</gene>
<name>A0A2G5SZY3_9PELO</name>
<organism evidence="1 2">
    <name type="scientific">Caenorhabditis nigoni</name>
    <dbReference type="NCBI Taxonomy" id="1611254"/>
    <lineage>
        <taxon>Eukaryota</taxon>
        <taxon>Metazoa</taxon>
        <taxon>Ecdysozoa</taxon>
        <taxon>Nematoda</taxon>
        <taxon>Chromadorea</taxon>
        <taxon>Rhabditida</taxon>
        <taxon>Rhabditina</taxon>
        <taxon>Rhabditomorpha</taxon>
        <taxon>Rhabditoidea</taxon>
        <taxon>Rhabditidae</taxon>
        <taxon>Peloderinae</taxon>
        <taxon>Caenorhabditis</taxon>
    </lineage>
</organism>
<dbReference type="Proteomes" id="UP000230233">
    <property type="component" value="Chromosome X"/>
</dbReference>
<evidence type="ECO:0000313" key="1">
    <source>
        <dbReference type="EMBL" id="PIC20532.1"/>
    </source>
</evidence>
<reference evidence="2" key="1">
    <citation type="submission" date="2017-10" db="EMBL/GenBank/DDBJ databases">
        <title>Rapid genome shrinkage in a self-fertile nematode reveals novel sperm competition proteins.</title>
        <authorList>
            <person name="Yin D."/>
            <person name="Schwarz E.M."/>
            <person name="Thomas C.G."/>
            <person name="Felde R.L."/>
            <person name="Korf I.F."/>
            <person name="Cutter A.D."/>
            <person name="Schartner C.M."/>
            <person name="Ralston E.J."/>
            <person name="Meyer B.J."/>
            <person name="Haag E.S."/>
        </authorList>
    </citation>
    <scope>NUCLEOTIDE SEQUENCE [LARGE SCALE GENOMIC DNA]</scope>
    <source>
        <strain evidence="2">JU1422</strain>
    </source>
</reference>
<accession>A0A2G5SZY3</accession>
<proteinExistence type="predicted"/>